<feature type="region of interest" description="Disordered" evidence="1">
    <location>
        <begin position="1"/>
        <end position="31"/>
    </location>
</feature>
<accession>A0A6B9FTD2</accession>
<evidence type="ECO:0000313" key="3">
    <source>
        <dbReference type="Proteomes" id="UP000012488"/>
    </source>
</evidence>
<dbReference type="OrthoDB" id="7999028at2"/>
<proteinExistence type="predicted"/>
<reference evidence="2 3" key="2">
    <citation type="journal article" date="2013" name="Genome Announc.">
        <title>Draft Genome Sequence of Methylobacterium mesophilicum Strain SR1.6/6, Isolated from Citrus sinensis.</title>
        <authorList>
            <person name="Marinho Almeida D."/>
            <person name="Dini-Andreote F."/>
            <person name="Camargo Neves A.A."/>
            <person name="Juca Ramos R.T."/>
            <person name="Andreote F.D."/>
            <person name="Carneiro A.R."/>
            <person name="Oliveira de Souza Lima A."/>
            <person name="Caracciolo Gomes de Sa P.H."/>
            <person name="Ribeiro Barbosa M.S."/>
            <person name="Araujo W.L."/>
            <person name="Silva A."/>
        </authorList>
    </citation>
    <scope>NUCLEOTIDE SEQUENCE [LARGE SCALE GENOMIC DNA]</scope>
    <source>
        <strain evidence="2 3">SR1.6/6</strain>
    </source>
</reference>
<dbReference type="EMBL" id="CP043538">
    <property type="protein sequence ID" value="QGY05006.1"/>
    <property type="molecule type" value="Genomic_DNA"/>
</dbReference>
<name>A0A6B9FTD2_9HYPH</name>
<evidence type="ECO:0000256" key="1">
    <source>
        <dbReference type="SAM" id="MobiDB-lite"/>
    </source>
</evidence>
<dbReference type="RefSeq" id="WP_010685461.1">
    <property type="nucleotide sequence ID" value="NZ_CP043538.1"/>
</dbReference>
<feature type="compositionally biased region" description="Basic residues" evidence="1">
    <location>
        <begin position="1"/>
        <end position="16"/>
    </location>
</feature>
<protein>
    <submittedName>
        <fullName evidence="2">Uncharacterized protein</fullName>
    </submittedName>
</protein>
<gene>
    <name evidence="2" type="ORF">MMSR116_26230</name>
</gene>
<dbReference type="AlphaFoldDB" id="A0A6B9FTD2"/>
<sequence>MHSRHHRGVQPFGRRRPTSEDPDRGHPARAASALPWAVRVSGLIGLVAVLAAAQLARWSVPAEAPPAIALAAGRVPEDPVTTGAIPAARATRLDPCLAPAAAHLRP</sequence>
<reference evidence="2 3" key="1">
    <citation type="journal article" date="2012" name="Genet. Mol. Biol.">
        <title>Analysis of 16S rRNA and mxaF genes revealing insights into Methylobacterium niche-specific plant association.</title>
        <authorList>
            <person name="Dourado M.N."/>
            <person name="Andreote F.D."/>
            <person name="Dini-Andreote F."/>
            <person name="Conti R."/>
            <person name="Araujo J.M."/>
            <person name="Araujo W.L."/>
        </authorList>
    </citation>
    <scope>NUCLEOTIDE SEQUENCE [LARGE SCALE GENOMIC DNA]</scope>
    <source>
        <strain evidence="2 3">SR1.6/6</strain>
    </source>
</reference>
<dbReference type="Proteomes" id="UP000012488">
    <property type="component" value="Chromosome"/>
</dbReference>
<dbReference type="KEGG" id="mmes:MMSR116_26230"/>
<feature type="compositionally biased region" description="Basic and acidic residues" evidence="1">
    <location>
        <begin position="17"/>
        <end position="26"/>
    </location>
</feature>
<organism evidence="2 3">
    <name type="scientific">Methylobacterium mesophilicum SR1.6/6</name>
    <dbReference type="NCBI Taxonomy" id="908290"/>
    <lineage>
        <taxon>Bacteria</taxon>
        <taxon>Pseudomonadati</taxon>
        <taxon>Pseudomonadota</taxon>
        <taxon>Alphaproteobacteria</taxon>
        <taxon>Hyphomicrobiales</taxon>
        <taxon>Methylobacteriaceae</taxon>
        <taxon>Methylobacterium</taxon>
    </lineage>
</organism>
<evidence type="ECO:0000313" key="2">
    <source>
        <dbReference type="EMBL" id="QGY05006.1"/>
    </source>
</evidence>